<name>A0A0X3ASC3_9FLAO</name>
<proteinExistence type="predicted"/>
<evidence type="ECO:0000313" key="1">
    <source>
        <dbReference type="EMBL" id="CVK17242.1"/>
    </source>
</evidence>
<reference evidence="1 2" key="1">
    <citation type="submission" date="2016-01" db="EMBL/GenBank/DDBJ databases">
        <authorList>
            <person name="McClelland M."/>
            <person name="Jain A."/>
            <person name="Saraogi P."/>
            <person name="Mendelson R."/>
            <person name="Westerman R."/>
            <person name="SanMiguel P."/>
            <person name="Csonka L."/>
        </authorList>
    </citation>
    <scope>NUCLEOTIDE SEQUENCE [LARGE SCALE GENOMIC DNA]</scope>
    <source>
        <strain evidence="1 2">R-53146</strain>
    </source>
</reference>
<dbReference type="OrthoDB" id="1207102at2"/>
<keyword evidence="2" id="KW-1185">Reference proteome</keyword>
<organism evidence="1 2">
    <name type="scientific">Apibacter mensalis</name>
    <dbReference type="NCBI Taxonomy" id="1586267"/>
    <lineage>
        <taxon>Bacteria</taxon>
        <taxon>Pseudomonadati</taxon>
        <taxon>Bacteroidota</taxon>
        <taxon>Flavobacteriia</taxon>
        <taxon>Flavobacteriales</taxon>
        <taxon>Weeksellaceae</taxon>
        <taxon>Apibacter</taxon>
    </lineage>
</organism>
<protein>
    <submittedName>
        <fullName evidence="1">Uncharacterized protein</fullName>
    </submittedName>
</protein>
<dbReference type="Proteomes" id="UP000182761">
    <property type="component" value="Unassembled WGS sequence"/>
</dbReference>
<accession>A0A0X3ASC3</accession>
<gene>
    <name evidence="1" type="ORF">Ga0061079_1303</name>
</gene>
<dbReference type="STRING" id="1586267.GCA_001418685_02107"/>
<evidence type="ECO:0000313" key="2">
    <source>
        <dbReference type="Proteomes" id="UP000182761"/>
    </source>
</evidence>
<sequence length="368" mass="40984">MAETCRYTIPVKINVYPDIEWEFKVEYACKNPIKYRDSWVTMRQARVDDAVNKAQAGDIDGYDGDLETKFKVGAGVTYNNVQKEISYEFAGKIRPILKTFLKIKNTINKLIGGNEAKNGFNFLPKDMQNACASLAAKLKRQPVMLEIGSPSVSFELNYKNVYNPPSPLSVVRQLEAHLKFSPFLTGKGTLDLIAIASRMPYIGGIVRTVDTALVALNINAVFAVSAIGEIGFEIIVSGLYHEKTGFKFFNENNYSVKANGRFGLEVELSAKGEWKIKTWLLWGDEHTMKAGASATASSFFEPTLGFVADEKGPYLEGAVEFTGIKIVMEIYGEIDGLRKSANKDIVIVEAPKEPIFGGRKYFNYENKK</sequence>
<dbReference type="EMBL" id="FCOR01000030">
    <property type="protein sequence ID" value="CVK17242.1"/>
    <property type="molecule type" value="Genomic_DNA"/>
</dbReference>
<dbReference type="RefSeq" id="WP_055426394.1">
    <property type="nucleotide sequence ID" value="NZ_FCOR01000030.1"/>
</dbReference>
<dbReference type="AlphaFoldDB" id="A0A0X3ASC3"/>